<evidence type="ECO:0000256" key="11">
    <source>
        <dbReference type="RuleBase" id="RU003357"/>
    </source>
</evidence>
<dbReference type="Gene3D" id="2.170.130.10">
    <property type="entry name" value="TonB-dependent receptor, plug domain"/>
    <property type="match status" value="1"/>
</dbReference>
<dbReference type="InterPro" id="IPR039426">
    <property type="entry name" value="TonB-dep_rcpt-like"/>
</dbReference>
<dbReference type="Gene3D" id="2.40.170.20">
    <property type="entry name" value="TonB-dependent receptor, beta-barrel domain"/>
    <property type="match status" value="1"/>
</dbReference>
<dbReference type="EMBL" id="BMIU01000033">
    <property type="protein sequence ID" value="GGF50066.1"/>
    <property type="molecule type" value="Genomic_DNA"/>
</dbReference>
<evidence type="ECO:0000313" key="14">
    <source>
        <dbReference type="EMBL" id="GGF50066.1"/>
    </source>
</evidence>
<dbReference type="Pfam" id="PF00593">
    <property type="entry name" value="TonB_dep_Rec_b-barrel"/>
    <property type="match status" value="1"/>
</dbReference>
<comment type="caution">
    <text evidence="14">The sequence shown here is derived from an EMBL/GenBank/DDBJ whole genome shotgun (WGS) entry which is preliminary data.</text>
</comment>
<dbReference type="Pfam" id="PF07715">
    <property type="entry name" value="Plug"/>
    <property type="match status" value="1"/>
</dbReference>
<reference evidence="15" key="1">
    <citation type="journal article" date="2019" name="Int. J. Syst. Evol. Microbiol.">
        <title>The Global Catalogue of Microorganisms (GCM) 10K type strain sequencing project: providing services to taxonomists for standard genome sequencing and annotation.</title>
        <authorList>
            <consortium name="The Broad Institute Genomics Platform"/>
            <consortium name="The Broad Institute Genome Sequencing Center for Infectious Disease"/>
            <person name="Wu L."/>
            <person name="Ma J."/>
        </authorList>
    </citation>
    <scope>NUCLEOTIDE SEQUENCE [LARGE SCALE GENOMIC DNA]</scope>
    <source>
        <strain evidence="15">CGMCC 1.15407</strain>
    </source>
</reference>
<comment type="similarity">
    <text evidence="10 11">Belongs to the TonB-dependent receptor family.</text>
</comment>
<dbReference type="PANTHER" id="PTHR30069:SF29">
    <property type="entry name" value="HEMOGLOBIN AND HEMOGLOBIN-HAPTOGLOBIN-BINDING PROTEIN 1-RELATED"/>
    <property type="match status" value="1"/>
</dbReference>
<evidence type="ECO:0000256" key="6">
    <source>
        <dbReference type="ARBA" id="ARBA00023077"/>
    </source>
</evidence>
<accession>A0ABQ1VBJ8</accession>
<keyword evidence="15" id="KW-1185">Reference proteome</keyword>
<sequence>MQFSNAFAQAPLLTGKVSNEQGEPVPHIYIYLKDSPYHTETDMDGKYQLSAAPGDYVLACYGLGYERIEKTISLIKGKKLTVNFTLNPDSKTQMQAVEVSGKSITREINESAYNAIAIDAKLLQNTTMDLSQAIEKSSGVRIRRSGGMGSNTSVTLNGFTGNHVKIFMDGIPMSGFGPAFNINNIPINMAERIEVYKGVVPIELGSDALGGAINIVTRKTSNTYLDASYSYGSFNTHKTSVNFGTTTRSGLTFSINAFQNYSDNNYKVKTKLLDLETNIYSQEEQWFERFHDTYHNETIVAKLGVVNKSWADRLVFGGTLANMETDIQNANIMQIAFGEKARKAKTSMASMEYIKHDFIAKDLDLTLSGNYSVVRNTNIDTSAFRYNWAGDRRNMGKKGEGDYSLGKFNNNTGLLNANIRYTPGERHFISLNNVLSSYSRKNTDEKATEQTLSAADSIKRTNIKNVTGLSYSYKLDEKWSLSAFGKNYFVKTSGSRDTSSTTTQKFALKSSTFNTSGYGIAGNYRLNPGLLFKLSLEKTFRLPSATELFGDEILEAGTIDLKAENSDNINVNVIYSPEFGPRKQHSIYSNLGMIYRYTKDYIRRQVEQRYGGAFYTNHGEVRTLGVDLETRYQYLDKFSLGISGSYQRIVNMEPLSSRGTPSIIYKDPMPNQPILFGNIDASYRFLDLGGQGNILTVSYFLNYVDKFYREWKSEGSTSDKITIPKQLSHDVSLTYVLQNGKYNVSLEAQNITDAMLYDNYSLQKPGRSFSVKLRYFFTKFN</sequence>
<keyword evidence="2 10" id="KW-0813">Transport</keyword>
<gene>
    <name evidence="14" type="ORF">GCM10011339_43270</name>
</gene>
<evidence type="ECO:0000256" key="3">
    <source>
        <dbReference type="ARBA" id="ARBA00022452"/>
    </source>
</evidence>
<keyword evidence="5" id="KW-0732">Signal</keyword>
<dbReference type="PANTHER" id="PTHR30069">
    <property type="entry name" value="TONB-DEPENDENT OUTER MEMBRANE RECEPTOR"/>
    <property type="match status" value="1"/>
</dbReference>
<organism evidence="14 15">
    <name type="scientific">Echinicola rosea</name>
    <dbReference type="NCBI Taxonomy" id="1807691"/>
    <lineage>
        <taxon>Bacteria</taxon>
        <taxon>Pseudomonadati</taxon>
        <taxon>Bacteroidota</taxon>
        <taxon>Cytophagia</taxon>
        <taxon>Cytophagales</taxon>
        <taxon>Cyclobacteriaceae</taxon>
        <taxon>Echinicola</taxon>
    </lineage>
</organism>
<feature type="domain" description="TonB-dependent receptor plug" evidence="13">
    <location>
        <begin position="110"/>
        <end position="212"/>
    </location>
</feature>
<dbReference type="Pfam" id="PF13715">
    <property type="entry name" value="CarbopepD_reg_2"/>
    <property type="match status" value="1"/>
</dbReference>
<protein>
    <submittedName>
        <fullName evidence="14">Ligand-gated channel protein</fullName>
    </submittedName>
</protein>
<dbReference type="PROSITE" id="PS52016">
    <property type="entry name" value="TONB_DEPENDENT_REC_3"/>
    <property type="match status" value="1"/>
</dbReference>
<keyword evidence="4 10" id="KW-0812">Transmembrane</keyword>
<evidence type="ECO:0000313" key="15">
    <source>
        <dbReference type="Proteomes" id="UP000647339"/>
    </source>
</evidence>
<dbReference type="InterPro" id="IPR037066">
    <property type="entry name" value="Plug_dom_sf"/>
</dbReference>
<comment type="subcellular location">
    <subcellularLocation>
        <location evidence="1 10">Cell outer membrane</location>
        <topology evidence="1 10">Multi-pass membrane protein</topology>
    </subcellularLocation>
</comment>
<evidence type="ECO:0000256" key="1">
    <source>
        <dbReference type="ARBA" id="ARBA00004571"/>
    </source>
</evidence>
<keyword evidence="6 11" id="KW-0798">TonB box</keyword>
<evidence type="ECO:0000256" key="2">
    <source>
        <dbReference type="ARBA" id="ARBA00022448"/>
    </source>
</evidence>
<keyword evidence="7 10" id="KW-0472">Membrane</keyword>
<dbReference type="Proteomes" id="UP000647339">
    <property type="component" value="Unassembled WGS sequence"/>
</dbReference>
<keyword evidence="3 10" id="KW-1134">Transmembrane beta strand</keyword>
<name>A0ABQ1VBJ8_9BACT</name>
<evidence type="ECO:0000259" key="12">
    <source>
        <dbReference type="Pfam" id="PF00593"/>
    </source>
</evidence>
<evidence type="ECO:0000256" key="10">
    <source>
        <dbReference type="PROSITE-ProRule" id="PRU01360"/>
    </source>
</evidence>
<keyword evidence="8" id="KW-0675">Receptor</keyword>
<dbReference type="InterPro" id="IPR012910">
    <property type="entry name" value="Plug_dom"/>
</dbReference>
<evidence type="ECO:0000256" key="5">
    <source>
        <dbReference type="ARBA" id="ARBA00022729"/>
    </source>
</evidence>
<proteinExistence type="inferred from homology"/>
<dbReference type="SUPFAM" id="SSF49464">
    <property type="entry name" value="Carboxypeptidase regulatory domain-like"/>
    <property type="match status" value="1"/>
</dbReference>
<evidence type="ECO:0000256" key="9">
    <source>
        <dbReference type="ARBA" id="ARBA00023237"/>
    </source>
</evidence>
<feature type="domain" description="TonB-dependent receptor-like beta-barrel" evidence="12">
    <location>
        <begin position="309"/>
        <end position="751"/>
    </location>
</feature>
<dbReference type="SUPFAM" id="SSF56935">
    <property type="entry name" value="Porins"/>
    <property type="match status" value="1"/>
</dbReference>
<keyword evidence="9 10" id="KW-0998">Cell outer membrane</keyword>
<evidence type="ECO:0000259" key="13">
    <source>
        <dbReference type="Pfam" id="PF07715"/>
    </source>
</evidence>
<dbReference type="InterPro" id="IPR036942">
    <property type="entry name" value="Beta-barrel_TonB_sf"/>
</dbReference>
<evidence type="ECO:0000256" key="7">
    <source>
        <dbReference type="ARBA" id="ARBA00023136"/>
    </source>
</evidence>
<evidence type="ECO:0000256" key="8">
    <source>
        <dbReference type="ARBA" id="ARBA00023170"/>
    </source>
</evidence>
<dbReference type="Gene3D" id="2.60.40.1120">
    <property type="entry name" value="Carboxypeptidase-like, regulatory domain"/>
    <property type="match status" value="1"/>
</dbReference>
<dbReference type="InterPro" id="IPR008969">
    <property type="entry name" value="CarboxyPept-like_regulatory"/>
</dbReference>
<evidence type="ECO:0000256" key="4">
    <source>
        <dbReference type="ARBA" id="ARBA00022692"/>
    </source>
</evidence>
<dbReference type="InterPro" id="IPR000531">
    <property type="entry name" value="Beta-barrel_TonB"/>
</dbReference>